<organism evidence="2 3">
    <name type="scientific">Striga asiatica</name>
    <name type="common">Asiatic witchweed</name>
    <name type="synonym">Buchnera asiatica</name>
    <dbReference type="NCBI Taxonomy" id="4170"/>
    <lineage>
        <taxon>Eukaryota</taxon>
        <taxon>Viridiplantae</taxon>
        <taxon>Streptophyta</taxon>
        <taxon>Embryophyta</taxon>
        <taxon>Tracheophyta</taxon>
        <taxon>Spermatophyta</taxon>
        <taxon>Magnoliopsida</taxon>
        <taxon>eudicotyledons</taxon>
        <taxon>Gunneridae</taxon>
        <taxon>Pentapetalae</taxon>
        <taxon>asterids</taxon>
        <taxon>lamiids</taxon>
        <taxon>Lamiales</taxon>
        <taxon>Orobanchaceae</taxon>
        <taxon>Buchnereae</taxon>
        <taxon>Striga</taxon>
    </lineage>
</organism>
<gene>
    <name evidence="2" type="ORF">STAS_21789</name>
</gene>
<dbReference type="AlphaFoldDB" id="A0A5A7QHY8"/>
<proteinExistence type="predicted"/>
<keyword evidence="2" id="KW-0675">Receptor</keyword>
<sequence>MEAAAGDARPRYVIARRKKCAFRRKPSRFPLSGFMKYAVPSALVLLNMKYPSGPNKSPFGEMPSAVWCFLAATGAYWLLAGRKIRAANRKLMHAAARVCVLVTLLSLLAFFLPGEKWTLLILPPAALLMWHVLEFGYRWSAAKVANVVGRIRAKQQQQQTLPVSNYPVRESI</sequence>
<protein>
    <submittedName>
        <fullName evidence="2">Neuronal acetylcholine receptor subunit beta-4</fullName>
    </submittedName>
</protein>
<keyword evidence="1" id="KW-0812">Transmembrane</keyword>
<name>A0A5A7QHY8_STRAF</name>
<feature type="transmembrane region" description="Helical" evidence="1">
    <location>
        <begin position="62"/>
        <end position="79"/>
    </location>
</feature>
<evidence type="ECO:0000313" key="2">
    <source>
        <dbReference type="EMBL" id="GER44873.1"/>
    </source>
</evidence>
<keyword evidence="3" id="KW-1185">Reference proteome</keyword>
<reference evidence="3" key="1">
    <citation type="journal article" date="2019" name="Curr. Biol.">
        <title>Genome Sequence of Striga asiatica Provides Insight into the Evolution of Plant Parasitism.</title>
        <authorList>
            <person name="Yoshida S."/>
            <person name="Kim S."/>
            <person name="Wafula E.K."/>
            <person name="Tanskanen J."/>
            <person name="Kim Y.M."/>
            <person name="Honaas L."/>
            <person name="Yang Z."/>
            <person name="Spallek T."/>
            <person name="Conn C.E."/>
            <person name="Ichihashi Y."/>
            <person name="Cheong K."/>
            <person name="Cui S."/>
            <person name="Der J.P."/>
            <person name="Gundlach H."/>
            <person name="Jiao Y."/>
            <person name="Hori C."/>
            <person name="Ishida J.K."/>
            <person name="Kasahara H."/>
            <person name="Kiba T."/>
            <person name="Kim M.S."/>
            <person name="Koo N."/>
            <person name="Laohavisit A."/>
            <person name="Lee Y.H."/>
            <person name="Lumba S."/>
            <person name="McCourt P."/>
            <person name="Mortimer J.C."/>
            <person name="Mutuku J.M."/>
            <person name="Nomura T."/>
            <person name="Sasaki-Sekimoto Y."/>
            <person name="Seto Y."/>
            <person name="Wang Y."/>
            <person name="Wakatake T."/>
            <person name="Sakakibara H."/>
            <person name="Demura T."/>
            <person name="Yamaguchi S."/>
            <person name="Yoneyama K."/>
            <person name="Manabe R.I."/>
            <person name="Nelson D.C."/>
            <person name="Schulman A.H."/>
            <person name="Timko M.P."/>
            <person name="dePamphilis C.W."/>
            <person name="Choi D."/>
            <person name="Shirasu K."/>
        </authorList>
    </citation>
    <scope>NUCLEOTIDE SEQUENCE [LARGE SCALE GENOMIC DNA]</scope>
    <source>
        <strain evidence="3">cv. UVA1</strain>
    </source>
</reference>
<evidence type="ECO:0000313" key="3">
    <source>
        <dbReference type="Proteomes" id="UP000325081"/>
    </source>
</evidence>
<feature type="transmembrane region" description="Helical" evidence="1">
    <location>
        <begin position="117"/>
        <end position="133"/>
    </location>
</feature>
<keyword evidence="1" id="KW-0472">Membrane</keyword>
<keyword evidence="1" id="KW-1133">Transmembrane helix</keyword>
<dbReference type="EMBL" id="BKCP01007170">
    <property type="protein sequence ID" value="GER44873.1"/>
    <property type="molecule type" value="Genomic_DNA"/>
</dbReference>
<accession>A0A5A7QHY8</accession>
<dbReference type="Proteomes" id="UP000325081">
    <property type="component" value="Unassembled WGS sequence"/>
</dbReference>
<evidence type="ECO:0000256" key="1">
    <source>
        <dbReference type="SAM" id="Phobius"/>
    </source>
</evidence>
<feature type="transmembrane region" description="Helical" evidence="1">
    <location>
        <begin position="33"/>
        <end position="50"/>
    </location>
</feature>
<comment type="caution">
    <text evidence="2">The sequence shown here is derived from an EMBL/GenBank/DDBJ whole genome shotgun (WGS) entry which is preliminary data.</text>
</comment>
<feature type="transmembrane region" description="Helical" evidence="1">
    <location>
        <begin position="91"/>
        <end position="111"/>
    </location>
</feature>